<evidence type="ECO:0000256" key="1">
    <source>
        <dbReference type="SAM" id="Phobius"/>
    </source>
</evidence>
<evidence type="ECO:0000313" key="3">
    <source>
        <dbReference type="Proteomes" id="UP000319783"/>
    </source>
</evidence>
<dbReference type="AlphaFoldDB" id="A0A533QEP7"/>
<keyword evidence="1" id="KW-0472">Membrane</keyword>
<organism evidence="2 3">
    <name type="scientific">Candidatus Jettenia ecosi</name>
    <dbReference type="NCBI Taxonomy" id="2494326"/>
    <lineage>
        <taxon>Bacteria</taxon>
        <taxon>Pseudomonadati</taxon>
        <taxon>Planctomycetota</taxon>
        <taxon>Candidatus Brocadiia</taxon>
        <taxon>Candidatus Brocadiales</taxon>
        <taxon>Candidatus Brocadiaceae</taxon>
        <taxon>Candidatus Jettenia</taxon>
    </lineage>
</organism>
<evidence type="ECO:0000313" key="2">
    <source>
        <dbReference type="EMBL" id="TLD43134.1"/>
    </source>
</evidence>
<dbReference type="Proteomes" id="UP000319783">
    <property type="component" value="Unassembled WGS sequence"/>
</dbReference>
<comment type="caution">
    <text evidence="2">The sequence shown here is derived from an EMBL/GenBank/DDBJ whole genome shotgun (WGS) entry which is preliminary data.</text>
</comment>
<protein>
    <recommendedName>
        <fullName evidence="4">Membrane transporter protein</fullName>
    </recommendedName>
</protein>
<keyword evidence="1" id="KW-1133">Transmembrane helix</keyword>
<name>A0A533QEP7_9BACT</name>
<keyword evidence="1" id="KW-0812">Transmembrane</keyword>
<evidence type="ECO:0008006" key="4">
    <source>
        <dbReference type="Google" id="ProtNLM"/>
    </source>
</evidence>
<feature type="transmembrane region" description="Helical" evidence="1">
    <location>
        <begin position="7"/>
        <end position="40"/>
    </location>
</feature>
<feature type="transmembrane region" description="Helical" evidence="1">
    <location>
        <begin position="46"/>
        <end position="75"/>
    </location>
</feature>
<sequence length="112" mass="11525">MEIHIMVGLILSAVIGITLGLIGGGGSIIAISILIYIIGIDTHQAIVMSLAIVGFLTGFLGVGGDLTVMPALMIFHGLSSKDAIGTHFLLLQHIAAPGCLVISITEISISVY</sequence>
<proteinExistence type="predicted"/>
<reference evidence="2 3" key="1">
    <citation type="submission" date="2019-04" db="EMBL/GenBank/DDBJ databases">
        <title>Genome of a novel bacterium Candidatus Jettenia ecosi reconstructed from metagenome of an anammox bioreactor.</title>
        <authorList>
            <person name="Mardanov A.V."/>
            <person name="Beletsky A.V."/>
            <person name="Ravin N.V."/>
            <person name="Botchkova E.A."/>
            <person name="Litti Y.V."/>
            <person name="Nozhevnikova A.N."/>
        </authorList>
    </citation>
    <scope>NUCLEOTIDE SEQUENCE [LARGE SCALE GENOMIC DNA]</scope>
    <source>
        <strain evidence="2">J2</strain>
    </source>
</reference>
<dbReference type="EMBL" id="SULG01000007">
    <property type="protein sequence ID" value="TLD43134.1"/>
    <property type="molecule type" value="Genomic_DNA"/>
</dbReference>
<feature type="transmembrane region" description="Helical" evidence="1">
    <location>
        <begin position="87"/>
        <end position="109"/>
    </location>
</feature>
<accession>A0A533QEP7</accession>
<gene>
    <name evidence="2" type="ORF">JETT_0569</name>
</gene>